<name>A0A0A9D4R0_ARUDO</name>
<proteinExistence type="predicted"/>
<dbReference type="EMBL" id="GBRH01219158">
    <property type="protein sequence ID" value="JAD78737.1"/>
    <property type="molecule type" value="Transcribed_RNA"/>
</dbReference>
<reference evidence="1" key="1">
    <citation type="submission" date="2014-09" db="EMBL/GenBank/DDBJ databases">
        <authorList>
            <person name="Magalhaes I.L.F."/>
            <person name="Oliveira U."/>
            <person name="Santos F.R."/>
            <person name="Vidigal T.H.D.A."/>
            <person name="Brescovit A.D."/>
            <person name="Santos A.J."/>
        </authorList>
    </citation>
    <scope>NUCLEOTIDE SEQUENCE</scope>
    <source>
        <tissue evidence="1">Shoot tissue taken approximately 20 cm above the soil surface</tissue>
    </source>
</reference>
<reference evidence="1" key="2">
    <citation type="journal article" date="2015" name="Data Brief">
        <title>Shoot transcriptome of the giant reed, Arundo donax.</title>
        <authorList>
            <person name="Barrero R.A."/>
            <person name="Guerrero F.D."/>
            <person name="Moolhuijzen P."/>
            <person name="Goolsby J.A."/>
            <person name="Tidwell J."/>
            <person name="Bellgard S.E."/>
            <person name="Bellgard M.I."/>
        </authorList>
    </citation>
    <scope>NUCLEOTIDE SEQUENCE</scope>
    <source>
        <tissue evidence="1">Shoot tissue taken approximately 20 cm above the soil surface</tissue>
    </source>
</reference>
<sequence>MPAHSGVTSTVVAPAATALAATPHSLSHANAPAALWKAPHAVLIPTSVERSAASAIWE</sequence>
<organism evidence="1">
    <name type="scientific">Arundo donax</name>
    <name type="common">Giant reed</name>
    <name type="synonym">Donax arundinaceus</name>
    <dbReference type="NCBI Taxonomy" id="35708"/>
    <lineage>
        <taxon>Eukaryota</taxon>
        <taxon>Viridiplantae</taxon>
        <taxon>Streptophyta</taxon>
        <taxon>Embryophyta</taxon>
        <taxon>Tracheophyta</taxon>
        <taxon>Spermatophyta</taxon>
        <taxon>Magnoliopsida</taxon>
        <taxon>Liliopsida</taxon>
        <taxon>Poales</taxon>
        <taxon>Poaceae</taxon>
        <taxon>PACMAD clade</taxon>
        <taxon>Arundinoideae</taxon>
        <taxon>Arundineae</taxon>
        <taxon>Arundo</taxon>
    </lineage>
</organism>
<dbReference type="AlphaFoldDB" id="A0A0A9D4R0"/>
<evidence type="ECO:0000313" key="1">
    <source>
        <dbReference type="EMBL" id="JAD78737.1"/>
    </source>
</evidence>
<accession>A0A0A9D4R0</accession>
<protein>
    <submittedName>
        <fullName evidence="1">ALG2-interacting protein X</fullName>
    </submittedName>
</protein>